<keyword evidence="1" id="KW-1133">Transmembrane helix</keyword>
<feature type="transmembrane region" description="Helical" evidence="1">
    <location>
        <begin position="12"/>
        <end position="35"/>
    </location>
</feature>
<dbReference type="PROSITE" id="PS51178">
    <property type="entry name" value="PASTA"/>
    <property type="match status" value="3"/>
</dbReference>
<protein>
    <submittedName>
        <fullName evidence="3">PASTA domain-containing protein</fullName>
    </submittedName>
</protein>
<keyword evidence="1" id="KW-0472">Membrane</keyword>
<comment type="caution">
    <text evidence="3">The sequence shown here is derived from an EMBL/GenBank/DDBJ whole genome shotgun (WGS) entry which is preliminary data.</text>
</comment>
<dbReference type="SMART" id="SM00740">
    <property type="entry name" value="PASTA"/>
    <property type="match status" value="3"/>
</dbReference>
<feature type="domain" description="PASTA" evidence="2">
    <location>
        <begin position="42"/>
        <end position="108"/>
    </location>
</feature>
<dbReference type="Gene3D" id="3.30.10.20">
    <property type="match status" value="3"/>
</dbReference>
<keyword evidence="1" id="KW-0812">Transmembrane</keyword>
<name>A0ABS1BZN8_9BACT</name>
<dbReference type="EMBL" id="JAEHFX010000002">
    <property type="protein sequence ID" value="MBK0402381.1"/>
    <property type="molecule type" value="Genomic_DNA"/>
</dbReference>
<keyword evidence="4" id="KW-1185">Reference proteome</keyword>
<gene>
    <name evidence="3" type="ORF">I5M27_05255</name>
</gene>
<evidence type="ECO:0000259" key="2">
    <source>
        <dbReference type="PROSITE" id="PS51178"/>
    </source>
</evidence>
<accession>A0ABS1BZN8</accession>
<proteinExistence type="predicted"/>
<feature type="domain" description="PASTA" evidence="2">
    <location>
        <begin position="183"/>
        <end position="252"/>
    </location>
</feature>
<dbReference type="InterPro" id="IPR005543">
    <property type="entry name" value="PASTA_dom"/>
</dbReference>
<evidence type="ECO:0000313" key="4">
    <source>
        <dbReference type="Proteomes" id="UP000644147"/>
    </source>
</evidence>
<dbReference type="RefSeq" id="WP_200505129.1">
    <property type="nucleotide sequence ID" value="NZ_JAEHFX010000002.1"/>
</dbReference>
<sequence>MSFFKANSFADVLKHILVILVVVFMLLGFFFFVYLPSTTNHGETISVPKITGMTLPEIEDYLDDQNLRYYVSDSSYNPGIKPYVILSQDPVPGAKVKENRKIYISVNMKNPPIIKMPKLVDGSLKNAQMILKSYDLMVGEITYVPDLAQNAVLKQFVKGKEIKPGDPVAKGSVVDLVVGDGEGNTEFDVPNVVGMPVDEASVLLVGQGLQIGSINYVQEAGKPNGSVVRQRPVAGQGAKIKVGQLVDIWVNGPEPVQGLEE</sequence>
<evidence type="ECO:0000313" key="3">
    <source>
        <dbReference type="EMBL" id="MBK0402381.1"/>
    </source>
</evidence>
<feature type="domain" description="PASTA" evidence="2">
    <location>
        <begin position="110"/>
        <end position="180"/>
    </location>
</feature>
<dbReference type="Proteomes" id="UP000644147">
    <property type="component" value="Unassembled WGS sequence"/>
</dbReference>
<reference evidence="3 4" key="1">
    <citation type="submission" date="2020-12" db="EMBL/GenBank/DDBJ databases">
        <title>Bacterial novel species Adhaeribacter sp. BT258 isolated from soil.</title>
        <authorList>
            <person name="Jung H.-Y."/>
        </authorList>
    </citation>
    <scope>NUCLEOTIDE SEQUENCE [LARGE SCALE GENOMIC DNA]</scope>
    <source>
        <strain evidence="3 4">BT258</strain>
    </source>
</reference>
<organism evidence="3 4">
    <name type="scientific">Adhaeribacter terrigena</name>
    <dbReference type="NCBI Taxonomy" id="2793070"/>
    <lineage>
        <taxon>Bacteria</taxon>
        <taxon>Pseudomonadati</taxon>
        <taxon>Bacteroidota</taxon>
        <taxon>Cytophagia</taxon>
        <taxon>Cytophagales</taxon>
        <taxon>Hymenobacteraceae</taxon>
        <taxon>Adhaeribacter</taxon>
    </lineage>
</organism>
<evidence type="ECO:0000256" key="1">
    <source>
        <dbReference type="SAM" id="Phobius"/>
    </source>
</evidence>
<dbReference type="CDD" id="cd06577">
    <property type="entry name" value="PASTA_pknB"/>
    <property type="match status" value="3"/>
</dbReference>
<dbReference type="Pfam" id="PF03793">
    <property type="entry name" value="PASTA"/>
    <property type="match status" value="2"/>
</dbReference>